<evidence type="ECO:0000256" key="1">
    <source>
        <dbReference type="SAM" id="Phobius"/>
    </source>
</evidence>
<keyword evidence="1" id="KW-0472">Membrane</keyword>
<organism evidence="2 3">
    <name type="scientific">Splendidivirga corallicola</name>
    <dbReference type="NCBI Taxonomy" id="3051826"/>
    <lineage>
        <taxon>Bacteria</taxon>
        <taxon>Pseudomonadati</taxon>
        <taxon>Bacteroidota</taxon>
        <taxon>Cytophagia</taxon>
        <taxon>Cytophagales</taxon>
        <taxon>Splendidivirgaceae</taxon>
        <taxon>Splendidivirga</taxon>
    </lineage>
</organism>
<evidence type="ECO:0000313" key="3">
    <source>
        <dbReference type="Proteomes" id="UP001172082"/>
    </source>
</evidence>
<comment type="caution">
    <text evidence="2">The sequence shown here is derived from an EMBL/GenBank/DDBJ whole genome shotgun (WGS) entry which is preliminary data.</text>
</comment>
<evidence type="ECO:0000313" key="2">
    <source>
        <dbReference type="EMBL" id="MDN5201241.1"/>
    </source>
</evidence>
<dbReference type="RefSeq" id="WP_346751267.1">
    <property type="nucleotide sequence ID" value="NZ_JAUJEA010000002.1"/>
</dbReference>
<accession>A0ABT8KKJ5</accession>
<proteinExistence type="predicted"/>
<keyword evidence="1" id="KW-1133">Transmembrane helix</keyword>
<keyword evidence="1" id="KW-0812">Transmembrane</keyword>
<keyword evidence="3" id="KW-1185">Reference proteome</keyword>
<dbReference type="Proteomes" id="UP001172082">
    <property type="component" value="Unassembled WGS sequence"/>
</dbReference>
<dbReference type="EMBL" id="JAUJEA010000002">
    <property type="protein sequence ID" value="MDN5201241.1"/>
    <property type="molecule type" value="Genomic_DNA"/>
</dbReference>
<feature type="transmembrane region" description="Helical" evidence="1">
    <location>
        <begin position="100"/>
        <end position="121"/>
    </location>
</feature>
<reference evidence="2" key="1">
    <citation type="submission" date="2023-06" db="EMBL/GenBank/DDBJ databases">
        <title>Genomic of Parafulvivirga corallium.</title>
        <authorList>
            <person name="Wang G."/>
        </authorList>
    </citation>
    <scope>NUCLEOTIDE SEQUENCE</scope>
    <source>
        <strain evidence="2">BMA10</strain>
    </source>
</reference>
<gene>
    <name evidence="2" type="ORF">QQ008_07705</name>
</gene>
<sequence>MAQIRIGKKTFLIPDAGSPCDLWKSYFDSLRKEVGKDNAKIIFLVTWGANGATSCTTNSDFNKWLKKHDIDVSNASTRAIADLSGIGGNILGFSKNMTKIISIGTPIFLGGVALVILVLLINTARKGDVSDLAALHPAGRAAKLSGGLKLLKG</sequence>
<name>A0ABT8KKJ5_9BACT</name>
<protein>
    <submittedName>
        <fullName evidence="2">Uncharacterized protein</fullName>
    </submittedName>
</protein>